<sequence length="50" mass="5545">CNVILNNNSTSEMLQEIDTPFIKIMTCQDPSDKNASPTFPTDINDENTAL</sequence>
<feature type="non-terminal residue" evidence="2">
    <location>
        <position position="1"/>
    </location>
</feature>
<protein>
    <submittedName>
        <fullName evidence="2">Uncharacterized protein</fullName>
    </submittedName>
</protein>
<organism evidence="2 3">
    <name type="scientific">Nephila pilipes</name>
    <name type="common">Giant wood spider</name>
    <name type="synonym">Nephila maculata</name>
    <dbReference type="NCBI Taxonomy" id="299642"/>
    <lineage>
        <taxon>Eukaryota</taxon>
        <taxon>Metazoa</taxon>
        <taxon>Ecdysozoa</taxon>
        <taxon>Arthropoda</taxon>
        <taxon>Chelicerata</taxon>
        <taxon>Arachnida</taxon>
        <taxon>Araneae</taxon>
        <taxon>Araneomorphae</taxon>
        <taxon>Entelegynae</taxon>
        <taxon>Araneoidea</taxon>
        <taxon>Nephilidae</taxon>
        <taxon>Nephila</taxon>
    </lineage>
</organism>
<comment type="caution">
    <text evidence="2">The sequence shown here is derived from an EMBL/GenBank/DDBJ whole genome shotgun (WGS) entry which is preliminary data.</text>
</comment>
<dbReference type="EMBL" id="BMAW01095252">
    <property type="protein sequence ID" value="GFS69395.1"/>
    <property type="molecule type" value="Genomic_DNA"/>
</dbReference>
<feature type="region of interest" description="Disordered" evidence="1">
    <location>
        <begin position="29"/>
        <end position="50"/>
    </location>
</feature>
<reference evidence="2" key="1">
    <citation type="submission" date="2020-08" db="EMBL/GenBank/DDBJ databases">
        <title>Multicomponent nature underlies the extraordinary mechanical properties of spider dragline silk.</title>
        <authorList>
            <person name="Kono N."/>
            <person name="Nakamura H."/>
            <person name="Mori M."/>
            <person name="Yoshida Y."/>
            <person name="Ohtoshi R."/>
            <person name="Malay A.D."/>
            <person name="Moran D.A.P."/>
            <person name="Tomita M."/>
            <person name="Numata K."/>
            <person name="Arakawa K."/>
        </authorList>
    </citation>
    <scope>NUCLEOTIDE SEQUENCE</scope>
</reference>
<name>A0A8X6MNA6_NEPPI</name>
<accession>A0A8X6MNA6</accession>
<dbReference type="Proteomes" id="UP000887013">
    <property type="component" value="Unassembled WGS sequence"/>
</dbReference>
<gene>
    <name evidence="2" type="ORF">NPIL_480381</name>
</gene>
<feature type="compositionally biased region" description="Polar residues" evidence="1">
    <location>
        <begin position="33"/>
        <end position="50"/>
    </location>
</feature>
<evidence type="ECO:0000256" key="1">
    <source>
        <dbReference type="SAM" id="MobiDB-lite"/>
    </source>
</evidence>
<evidence type="ECO:0000313" key="3">
    <source>
        <dbReference type="Proteomes" id="UP000887013"/>
    </source>
</evidence>
<dbReference type="AlphaFoldDB" id="A0A8X6MNA6"/>
<evidence type="ECO:0000313" key="2">
    <source>
        <dbReference type="EMBL" id="GFS69395.1"/>
    </source>
</evidence>
<keyword evidence="3" id="KW-1185">Reference proteome</keyword>
<proteinExistence type="predicted"/>